<evidence type="ECO:0000256" key="14">
    <source>
        <dbReference type="SAM" id="MobiDB-lite"/>
    </source>
</evidence>
<feature type="transmembrane region" description="Helical" evidence="15">
    <location>
        <begin position="479"/>
        <end position="501"/>
    </location>
</feature>
<name>A0ABP7P5G5_9GAMM</name>
<dbReference type="InterPro" id="IPR036097">
    <property type="entry name" value="HisK_dim/P_sf"/>
</dbReference>
<feature type="transmembrane region" description="Helical" evidence="15">
    <location>
        <begin position="70"/>
        <end position="95"/>
    </location>
</feature>
<dbReference type="Gene3D" id="3.30.565.10">
    <property type="entry name" value="Histidine kinase-like ATPase, C-terminal domain"/>
    <property type="match status" value="1"/>
</dbReference>
<keyword evidence="11 15" id="KW-1133">Transmembrane helix</keyword>
<dbReference type="SUPFAM" id="SSF55785">
    <property type="entry name" value="PYP-like sensor domain (PAS domain)"/>
    <property type="match status" value="1"/>
</dbReference>
<feature type="domain" description="Histidine kinase" evidence="16">
    <location>
        <begin position="780"/>
        <end position="998"/>
    </location>
</feature>
<keyword evidence="6" id="KW-0808">Transferase</keyword>
<dbReference type="NCBIfam" id="TIGR00229">
    <property type="entry name" value="sensory_box"/>
    <property type="match status" value="1"/>
</dbReference>
<dbReference type="GO" id="GO:0016301">
    <property type="term" value="F:kinase activity"/>
    <property type="evidence" value="ECO:0007669"/>
    <property type="project" value="UniProtKB-KW"/>
</dbReference>
<dbReference type="InterPro" id="IPR003594">
    <property type="entry name" value="HATPase_dom"/>
</dbReference>
<evidence type="ECO:0000256" key="11">
    <source>
        <dbReference type="ARBA" id="ARBA00022989"/>
    </source>
</evidence>
<proteinExistence type="inferred from homology"/>
<dbReference type="PRINTS" id="PR00344">
    <property type="entry name" value="BCTRLSENSOR"/>
</dbReference>
<feature type="transmembrane region" description="Helical" evidence="15">
    <location>
        <begin position="154"/>
        <end position="173"/>
    </location>
</feature>
<dbReference type="SMART" id="SM00388">
    <property type="entry name" value="HisKA"/>
    <property type="match status" value="1"/>
</dbReference>
<feature type="transmembrane region" description="Helical" evidence="15">
    <location>
        <begin position="116"/>
        <end position="134"/>
    </location>
</feature>
<dbReference type="InterPro" id="IPR000014">
    <property type="entry name" value="PAS"/>
</dbReference>
<evidence type="ECO:0000256" key="15">
    <source>
        <dbReference type="SAM" id="Phobius"/>
    </source>
</evidence>
<keyword evidence="7 15" id="KW-0812">Transmembrane</keyword>
<dbReference type="SUPFAM" id="SSF55874">
    <property type="entry name" value="ATPase domain of HSP90 chaperone/DNA topoisomerase II/histidine kinase"/>
    <property type="match status" value="1"/>
</dbReference>
<keyword evidence="8" id="KW-0547">Nucleotide-binding</keyword>
<evidence type="ECO:0000256" key="4">
    <source>
        <dbReference type="ARBA" id="ARBA00012438"/>
    </source>
</evidence>
<dbReference type="Gene3D" id="1.20.1730.10">
    <property type="entry name" value="Sodium/glucose cotransporter"/>
    <property type="match status" value="1"/>
</dbReference>
<keyword evidence="13 15" id="KW-0472">Membrane</keyword>
<keyword evidence="9 17" id="KW-0418">Kinase</keyword>
<feature type="transmembrane region" description="Helical" evidence="15">
    <location>
        <begin position="38"/>
        <end position="58"/>
    </location>
</feature>
<keyword evidence="18" id="KW-1185">Reference proteome</keyword>
<dbReference type="EMBL" id="BAABBO010000009">
    <property type="protein sequence ID" value="GAA3960047.1"/>
    <property type="molecule type" value="Genomic_DNA"/>
</dbReference>
<dbReference type="EC" id="2.7.13.3" evidence="4"/>
<dbReference type="Gene3D" id="1.10.287.130">
    <property type="match status" value="1"/>
</dbReference>
<dbReference type="Pfam" id="PF08448">
    <property type="entry name" value="PAS_4"/>
    <property type="match status" value="1"/>
</dbReference>
<dbReference type="PROSITE" id="PS50109">
    <property type="entry name" value="HIS_KIN"/>
    <property type="match status" value="1"/>
</dbReference>
<evidence type="ECO:0000256" key="13">
    <source>
        <dbReference type="ARBA" id="ARBA00023136"/>
    </source>
</evidence>
<organism evidence="17 18">
    <name type="scientific">Allohahella marinimesophila</name>
    <dbReference type="NCBI Taxonomy" id="1054972"/>
    <lineage>
        <taxon>Bacteria</taxon>
        <taxon>Pseudomonadati</taxon>
        <taxon>Pseudomonadota</taxon>
        <taxon>Gammaproteobacteria</taxon>
        <taxon>Oceanospirillales</taxon>
        <taxon>Hahellaceae</taxon>
        <taxon>Allohahella</taxon>
    </lineage>
</organism>
<dbReference type="InterPro" id="IPR038377">
    <property type="entry name" value="Na/Glc_symporter_sf"/>
</dbReference>
<evidence type="ECO:0000256" key="2">
    <source>
        <dbReference type="ARBA" id="ARBA00004141"/>
    </source>
</evidence>
<reference evidence="18" key="1">
    <citation type="journal article" date="2019" name="Int. J. Syst. Evol. Microbiol.">
        <title>The Global Catalogue of Microorganisms (GCM) 10K type strain sequencing project: providing services to taxonomists for standard genome sequencing and annotation.</title>
        <authorList>
            <consortium name="The Broad Institute Genomics Platform"/>
            <consortium name="The Broad Institute Genome Sequencing Center for Infectious Disease"/>
            <person name="Wu L."/>
            <person name="Ma J."/>
        </authorList>
    </citation>
    <scope>NUCLEOTIDE SEQUENCE [LARGE SCALE GENOMIC DNA]</scope>
    <source>
        <strain evidence="18">JCM 17555</strain>
    </source>
</reference>
<evidence type="ECO:0000256" key="9">
    <source>
        <dbReference type="ARBA" id="ARBA00022777"/>
    </source>
</evidence>
<keyword evidence="10" id="KW-0067">ATP-binding</keyword>
<dbReference type="PANTHER" id="PTHR43065">
    <property type="entry name" value="SENSOR HISTIDINE KINASE"/>
    <property type="match status" value="1"/>
</dbReference>
<evidence type="ECO:0000259" key="16">
    <source>
        <dbReference type="PROSITE" id="PS50109"/>
    </source>
</evidence>
<dbReference type="InterPro" id="IPR001734">
    <property type="entry name" value="Na/solute_symporter"/>
</dbReference>
<dbReference type="CDD" id="cd00082">
    <property type="entry name" value="HisKA"/>
    <property type="match status" value="1"/>
</dbReference>
<dbReference type="SUPFAM" id="SSF47384">
    <property type="entry name" value="Homodimeric domain of signal transducing histidine kinase"/>
    <property type="match status" value="1"/>
</dbReference>
<sequence length="1040" mass="113253">MIFDPLWLTILVTAYLSCVGFVGVAGGRGWPRIQGRGVVSSLLFVLPLGVYASAWAFLGAVGTAYESGYGFLAIYLGISGCYLLAPVLLTPLLEICRTYQLTSIADLFTFRYRSQGSGSLISVFLALVSLPLLVLQFRALEELFGYLLQSSTQAWALMLAYWSGLTILVIVIARNKLQTGKPDMALSTLLSFEMLVKLLGFTTIGLLTLYQVFDGFAGLDSWLEDSAQRISSIDRHLEEGPWRTLLLIFFGAALTTPHMFHMLLMGPSSGRALFRASWLFPALLLVLALPIPVVLWAGIKLALPTEPEFFLLALGVVMQSPLVTVLTVLVVLAAVGGVVLVTVVALSSMLLNHVVLPTYQPVSSRMLSQENLYRWLTTGRQILAICLMISVAVLATLMPESVTLSTLGLLSFSASLQLLPGMLAVTYWPTANRLGIIFSLIAGIMSWAALVALPYAGIFEWLRFSDTLYPVVANIKEHWHVAIMLALGINITIFVSISLIFRSTKAELSAAQACSFTSFTHGNPRSLSVRSVAEFSTALASQLGEMTAAREVRRACRELGLSAEESRPYALRRLRDRLEANLSGLLGPALARDIIKTSLSQHPELLLTGEAPPFANNLPTAPDITFVENKLERYHDRLTGLAGELDRLRRYHRQILLNLPIAACTVSEENEILIWNTAFETLSGLSAKSLIGSHLSALPEPWSGLLTGVIEEPRSAANAQMLSLPDRQCWVSVYKNAIGGADTTDLGQVIVVEDLTEVKRLEAEVRHSERLASIGKLAAGVAHEIGNPATGIDCLAQNLRLVTDEEEVLKVATQIRQQTGRISNILDSLMNFARSGHAPEFCHNGAVVLTDRVEEAIHLLSLSRIDGRVSFDNRLPRDCIVAGDEQLLTQVFINLLSNARDACVKASLEGLDSRITILEHERTADTSVIHINDPGEGMSDQVLLHAFDPFFTTKGPDKGTGLGLTLVHRIIEEHSGKISYHSPLYPADDTRVSTPSAESSSVGGSPANTDPASVGFSSLQRGTRVEIRLPLADITAREQR</sequence>
<dbReference type="InterPro" id="IPR013656">
    <property type="entry name" value="PAS_4"/>
</dbReference>
<dbReference type="InterPro" id="IPR003661">
    <property type="entry name" value="HisK_dim/P_dom"/>
</dbReference>
<comment type="caution">
    <text evidence="17">The sequence shown here is derived from an EMBL/GenBank/DDBJ whole genome shotgun (WGS) entry which is preliminary data.</text>
</comment>
<protein>
    <recommendedName>
        <fullName evidence="4">histidine kinase</fullName>
        <ecNumber evidence="4">2.7.13.3</ecNumber>
    </recommendedName>
</protein>
<feature type="transmembrane region" description="Helical" evidence="15">
    <location>
        <begin position="372"/>
        <end position="395"/>
    </location>
</feature>
<comment type="similarity">
    <text evidence="3">Belongs to the sodium:solute symporter (SSF) (TC 2.A.21) family.</text>
</comment>
<evidence type="ECO:0000256" key="1">
    <source>
        <dbReference type="ARBA" id="ARBA00000085"/>
    </source>
</evidence>
<keyword evidence="12" id="KW-0902">Two-component regulatory system</keyword>
<feature type="transmembrane region" description="Helical" evidence="15">
    <location>
        <begin position="245"/>
        <end position="266"/>
    </location>
</feature>
<evidence type="ECO:0000256" key="8">
    <source>
        <dbReference type="ARBA" id="ARBA00022741"/>
    </source>
</evidence>
<evidence type="ECO:0000256" key="5">
    <source>
        <dbReference type="ARBA" id="ARBA00022553"/>
    </source>
</evidence>
<feature type="region of interest" description="Disordered" evidence="14">
    <location>
        <begin position="982"/>
        <end position="1019"/>
    </location>
</feature>
<feature type="transmembrane region" description="Helical" evidence="15">
    <location>
        <begin position="407"/>
        <end position="428"/>
    </location>
</feature>
<evidence type="ECO:0000256" key="6">
    <source>
        <dbReference type="ARBA" id="ARBA00022679"/>
    </source>
</evidence>
<dbReference type="PANTHER" id="PTHR43065:SF10">
    <property type="entry name" value="PEROXIDE STRESS-ACTIVATED HISTIDINE KINASE MAK3"/>
    <property type="match status" value="1"/>
</dbReference>
<dbReference type="InterPro" id="IPR036890">
    <property type="entry name" value="HATPase_C_sf"/>
</dbReference>
<comment type="catalytic activity">
    <reaction evidence="1">
        <text>ATP + protein L-histidine = ADP + protein N-phospho-L-histidine.</text>
        <dbReference type="EC" id="2.7.13.3"/>
    </reaction>
</comment>
<feature type="transmembrane region" description="Helical" evidence="15">
    <location>
        <begin position="6"/>
        <end position="26"/>
    </location>
</feature>
<feature type="transmembrane region" description="Helical" evidence="15">
    <location>
        <begin position="194"/>
        <end position="213"/>
    </location>
</feature>
<feature type="transmembrane region" description="Helical" evidence="15">
    <location>
        <begin position="323"/>
        <end position="351"/>
    </location>
</feature>
<keyword evidence="5" id="KW-0597">Phosphoprotein</keyword>
<dbReference type="SMART" id="SM00091">
    <property type="entry name" value="PAS"/>
    <property type="match status" value="1"/>
</dbReference>
<dbReference type="RefSeq" id="WP_344805443.1">
    <property type="nucleotide sequence ID" value="NZ_BAABBO010000009.1"/>
</dbReference>
<feature type="compositionally biased region" description="Polar residues" evidence="14">
    <location>
        <begin position="992"/>
        <end position="1019"/>
    </location>
</feature>
<feature type="transmembrane region" description="Helical" evidence="15">
    <location>
        <begin position="278"/>
        <end position="303"/>
    </location>
</feature>
<dbReference type="SMART" id="SM00387">
    <property type="entry name" value="HATPase_c"/>
    <property type="match status" value="1"/>
</dbReference>
<feature type="transmembrane region" description="Helical" evidence="15">
    <location>
        <begin position="435"/>
        <end position="459"/>
    </location>
</feature>
<evidence type="ECO:0000313" key="17">
    <source>
        <dbReference type="EMBL" id="GAA3960047.1"/>
    </source>
</evidence>
<dbReference type="PROSITE" id="PS50283">
    <property type="entry name" value="NA_SOLUT_SYMP_3"/>
    <property type="match status" value="1"/>
</dbReference>
<comment type="subcellular location">
    <subcellularLocation>
        <location evidence="2">Membrane</location>
        <topology evidence="2">Multi-pass membrane protein</topology>
    </subcellularLocation>
</comment>
<evidence type="ECO:0000256" key="7">
    <source>
        <dbReference type="ARBA" id="ARBA00022692"/>
    </source>
</evidence>
<evidence type="ECO:0000256" key="3">
    <source>
        <dbReference type="ARBA" id="ARBA00006434"/>
    </source>
</evidence>
<dbReference type="Gene3D" id="3.30.450.20">
    <property type="entry name" value="PAS domain"/>
    <property type="match status" value="1"/>
</dbReference>
<evidence type="ECO:0000256" key="10">
    <source>
        <dbReference type="ARBA" id="ARBA00022840"/>
    </source>
</evidence>
<dbReference type="InterPro" id="IPR004358">
    <property type="entry name" value="Sig_transdc_His_kin-like_C"/>
</dbReference>
<gene>
    <name evidence="17" type="primary">cbrA</name>
    <name evidence="17" type="ORF">GCM10022278_17770</name>
</gene>
<evidence type="ECO:0000256" key="12">
    <source>
        <dbReference type="ARBA" id="ARBA00023012"/>
    </source>
</evidence>
<dbReference type="Pfam" id="PF00512">
    <property type="entry name" value="HisKA"/>
    <property type="match status" value="1"/>
</dbReference>
<evidence type="ECO:0000313" key="18">
    <source>
        <dbReference type="Proteomes" id="UP001501337"/>
    </source>
</evidence>
<dbReference type="InterPro" id="IPR035965">
    <property type="entry name" value="PAS-like_dom_sf"/>
</dbReference>
<dbReference type="InterPro" id="IPR005467">
    <property type="entry name" value="His_kinase_dom"/>
</dbReference>
<dbReference type="Pfam" id="PF02518">
    <property type="entry name" value="HATPase_c"/>
    <property type="match status" value="1"/>
</dbReference>
<accession>A0ABP7P5G5</accession>
<dbReference type="Proteomes" id="UP001501337">
    <property type="component" value="Unassembled WGS sequence"/>
</dbReference>